<dbReference type="Pfam" id="PF00132">
    <property type="entry name" value="Hexapep"/>
    <property type="match status" value="2"/>
</dbReference>
<dbReference type="InterPro" id="IPR001451">
    <property type="entry name" value="Hexapep"/>
</dbReference>
<dbReference type="PANTHER" id="PTHR43300:SF7">
    <property type="entry name" value="UDP-N-ACETYLBACILLOSAMINE N-ACETYLTRANSFERASE"/>
    <property type="match status" value="1"/>
</dbReference>
<dbReference type="SUPFAM" id="SSF51161">
    <property type="entry name" value="Trimeric LpxA-like enzymes"/>
    <property type="match status" value="1"/>
</dbReference>
<dbReference type="PANTHER" id="PTHR43300">
    <property type="entry name" value="ACETYLTRANSFERASE"/>
    <property type="match status" value="1"/>
</dbReference>
<dbReference type="Proteomes" id="UP000617402">
    <property type="component" value="Unassembled WGS sequence"/>
</dbReference>
<reference evidence="4 5" key="1">
    <citation type="submission" date="2020-07" db="EMBL/GenBank/DDBJ databases">
        <title>Draft whole-genome sequence of Heliobacterium chlorum DSM 3682, type strain.</title>
        <authorList>
            <person name="Kyndt J.A."/>
            <person name="Meyer T.E."/>
            <person name="Imhoff J.F."/>
        </authorList>
    </citation>
    <scope>NUCLEOTIDE SEQUENCE [LARGE SCALE GENOMIC DNA]</scope>
    <source>
        <strain evidence="4 5">DSM 3682</strain>
    </source>
</reference>
<dbReference type="NCBIfam" id="TIGR03570">
    <property type="entry name" value="NeuD_NnaD"/>
    <property type="match status" value="1"/>
</dbReference>
<comment type="caution">
    <text evidence="4">The sequence shown here is derived from an EMBL/GenBank/DDBJ whole genome shotgun (WGS) entry which is preliminary data.</text>
</comment>
<sequence>MKPSLLLGMGGHARVLLDILGKRRWPLLGFIAKDDPGREAFLAGIPVLGNDESVYEYPANSVYLINGVGTTGKSTVRRSLYERFISSGYQFATIVHPSALLADGIELAKGCQVMAGAVIQPGCFIGENSIINTRAVIDHDCSIGKHVHVAPGAVLCGDVKVEDNVMVGAGATVIQGIYIGADSIIAAGAVVVKDVPAKSVVMGVPAKAYLGGVSGFG</sequence>
<dbReference type="InterPro" id="IPR050179">
    <property type="entry name" value="Trans_hexapeptide_repeat"/>
</dbReference>
<dbReference type="PROSITE" id="PS00101">
    <property type="entry name" value="HEXAPEP_TRANSFERASES"/>
    <property type="match status" value="1"/>
</dbReference>
<dbReference type="Gene3D" id="2.160.10.10">
    <property type="entry name" value="Hexapeptide repeat proteins"/>
    <property type="match status" value="1"/>
</dbReference>
<proteinExistence type="predicted"/>
<feature type="domain" description="PglD N-terminal" evidence="3">
    <location>
        <begin position="6"/>
        <end position="83"/>
    </location>
</feature>
<gene>
    <name evidence="4" type="ORF">H1S01_07890</name>
</gene>
<dbReference type="InterPro" id="IPR011004">
    <property type="entry name" value="Trimer_LpxA-like_sf"/>
</dbReference>
<protein>
    <submittedName>
        <fullName evidence="4">Acetyltransferase</fullName>
    </submittedName>
</protein>
<keyword evidence="2" id="KW-0677">Repeat</keyword>
<dbReference type="CDD" id="cd03360">
    <property type="entry name" value="LbH_AT_putative"/>
    <property type="match status" value="1"/>
</dbReference>
<dbReference type="Gene3D" id="3.40.50.20">
    <property type="match status" value="1"/>
</dbReference>
<dbReference type="InterPro" id="IPR018357">
    <property type="entry name" value="Hexapep_transf_CS"/>
</dbReference>
<evidence type="ECO:0000313" key="5">
    <source>
        <dbReference type="Proteomes" id="UP000617402"/>
    </source>
</evidence>
<organism evidence="4 5">
    <name type="scientific">Heliobacterium chlorum</name>
    <dbReference type="NCBI Taxonomy" id="2698"/>
    <lineage>
        <taxon>Bacteria</taxon>
        <taxon>Bacillati</taxon>
        <taxon>Bacillota</taxon>
        <taxon>Clostridia</taxon>
        <taxon>Eubacteriales</taxon>
        <taxon>Heliobacteriaceae</taxon>
        <taxon>Heliobacterium</taxon>
    </lineage>
</organism>
<evidence type="ECO:0000313" key="4">
    <source>
        <dbReference type="EMBL" id="MBC9784431.1"/>
    </source>
</evidence>
<evidence type="ECO:0000259" key="3">
    <source>
        <dbReference type="Pfam" id="PF17836"/>
    </source>
</evidence>
<accession>A0ABR7T4E4</accession>
<name>A0ABR7T4E4_HELCL</name>
<dbReference type="InterPro" id="IPR041561">
    <property type="entry name" value="PglD_N"/>
</dbReference>
<keyword evidence="5" id="KW-1185">Reference proteome</keyword>
<keyword evidence="1" id="KW-0808">Transferase</keyword>
<dbReference type="InterPro" id="IPR020019">
    <property type="entry name" value="AcTrfase_PglD-like"/>
</dbReference>
<evidence type="ECO:0000256" key="2">
    <source>
        <dbReference type="ARBA" id="ARBA00022737"/>
    </source>
</evidence>
<dbReference type="Pfam" id="PF17836">
    <property type="entry name" value="PglD_N"/>
    <property type="match status" value="1"/>
</dbReference>
<dbReference type="EMBL" id="JACVHF010000006">
    <property type="protein sequence ID" value="MBC9784431.1"/>
    <property type="molecule type" value="Genomic_DNA"/>
</dbReference>
<evidence type="ECO:0000256" key="1">
    <source>
        <dbReference type="ARBA" id="ARBA00022679"/>
    </source>
</evidence>